<accession>A0ABD5RPD1</accession>
<name>A0ABD5RPD1_9EURY</name>
<gene>
    <name evidence="2" type="ORF">ACFPYI_13580</name>
</gene>
<keyword evidence="1" id="KW-0812">Transmembrane</keyword>
<evidence type="ECO:0000313" key="2">
    <source>
        <dbReference type="EMBL" id="MFC5972366.1"/>
    </source>
</evidence>
<organism evidence="2 3">
    <name type="scientific">Halomarina salina</name>
    <dbReference type="NCBI Taxonomy" id="1872699"/>
    <lineage>
        <taxon>Archaea</taxon>
        <taxon>Methanobacteriati</taxon>
        <taxon>Methanobacteriota</taxon>
        <taxon>Stenosarchaea group</taxon>
        <taxon>Halobacteria</taxon>
        <taxon>Halobacteriales</taxon>
        <taxon>Natronomonadaceae</taxon>
        <taxon>Halomarina</taxon>
    </lineage>
</organism>
<dbReference type="EMBL" id="JBHSQH010000001">
    <property type="protein sequence ID" value="MFC5972366.1"/>
    <property type="molecule type" value="Genomic_DNA"/>
</dbReference>
<evidence type="ECO:0000313" key="3">
    <source>
        <dbReference type="Proteomes" id="UP001596099"/>
    </source>
</evidence>
<dbReference type="AlphaFoldDB" id="A0ABD5RPD1"/>
<keyword evidence="1" id="KW-0472">Membrane</keyword>
<sequence>MNVGLVASVLWFLVAVGLAVSSALTGEPSQAALWGVVSVIALVFVSKMREEFGPVQV</sequence>
<proteinExistence type="predicted"/>
<reference evidence="2 3" key="1">
    <citation type="journal article" date="2019" name="Int. J. Syst. Evol. Microbiol.">
        <title>The Global Catalogue of Microorganisms (GCM) 10K type strain sequencing project: providing services to taxonomists for standard genome sequencing and annotation.</title>
        <authorList>
            <consortium name="The Broad Institute Genomics Platform"/>
            <consortium name="The Broad Institute Genome Sequencing Center for Infectious Disease"/>
            <person name="Wu L."/>
            <person name="Ma J."/>
        </authorList>
    </citation>
    <scope>NUCLEOTIDE SEQUENCE [LARGE SCALE GENOMIC DNA]</scope>
    <source>
        <strain evidence="2 3">CGMCC 1.12543</strain>
    </source>
</reference>
<keyword evidence="3" id="KW-1185">Reference proteome</keyword>
<evidence type="ECO:0000256" key="1">
    <source>
        <dbReference type="SAM" id="Phobius"/>
    </source>
</evidence>
<dbReference type="RefSeq" id="WP_247415587.1">
    <property type="nucleotide sequence ID" value="NZ_JALLGW010000001.1"/>
</dbReference>
<comment type="caution">
    <text evidence="2">The sequence shown here is derived from an EMBL/GenBank/DDBJ whole genome shotgun (WGS) entry which is preliminary data.</text>
</comment>
<feature type="transmembrane region" description="Helical" evidence="1">
    <location>
        <begin position="29"/>
        <end position="46"/>
    </location>
</feature>
<keyword evidence="1" id="KW-1133">Transmembrane helix</keyword>
<protein>
    <submittedName>
        <fullName evidence="2">Uncharacterized protein</fullName>
    </submittedName>
</protein>
<dbReference type="Proteomes" id="UP001596099">
    <property type="component" value="Unassembled WGS sequence"/>
</dbReference>